<sequence>MKRKEKTELLRNLLKAKLNSKRGVHSAAEISLDYGTKNVKRVDFISFEPRDQMSIAGLEAGTFTFYEVKSCREDFKSGFGLNFEGDKNYIVTDMPTYKDLLSHGNLDDSKIFNIGVMVAVPKGVNVLDEFERPNNLTTAIDWELVVVKAAHRKQRKRSIGELLFCMLRSAGNK</sequence>
<name>A0A930H9Q1_9FIRM</name>
<protein>
    <submittedName>
        <fullName evidence="1">Uncharacterized protein</fullName>
    </submittedName>
</protein>
<organism evidence="1 2">
    <name type="scientific">Mogibacterium diversum</name>
    <dbReference type="NCBI Taxonomy" id="114527"/>
    <lineage>
        <taxon>Bacteria</taxon>
        <taxon>Bacillati</taxon>
        <taxon>Bacillota</taxon>
        <taxon>Clostridia</taxon>
        <taxon>Peptostreptococcales</taxon>
        <taxon>Anaerovoracaceae</taxon>
        <taxon>Mogibacterium</taxon>
    </lineage>
</organism>
<gene>
    <name evidence="1" type="ORF">HXM71_05940</name>
</gene>
<evidence type="ECO:0000313" key="1">
    <source>
        <dbReference type="EMBL" id="MBF1352640.1"/>
    </source>
</evidence>
<comment type="caution">
    <text evidence="1">The sequence shown here is derived from an EMBL/GenBank/DDBJ whole genome shotgun (WGS) entry which is preliminary data.</text>
</comment>
<reference evidence="1" key="1">
    <citation type="submission" date="2020-04" db="EMBL/GenBank/DDBJ databases">
        <title>Deep metagenomics examines the oral microbiome during advanced dental caries in children, revealing novel taxa and co-occurrences with host molecules.</title>
        <authorList>
            <person name="Baker J.L."/>
            <person name="Morton J.T."/>
            <person name="Dinis M."/>
            <person name="Alvarez R."/>
            <person name="Tran N.C."/>
            <person name="Knight R."/>
            <person name="Edlund A."/>
        </authorList>
    </citation>
    <scope>NUCLEOTIDE SEQUENCE</scope>
    <source>
        <strain evidence="1">JCVI_24_bin.8</strain>
    </source>
</reference>
<dbReference type="AlphaFoldDB" id="A0A930H9Q1"/>
<proteinExistence type="predicted"/>
<dbReference type="Proteomes" id="UP000722050">
    <property type="component" value="Unassembled WGS sequence"/>
</dbReference>
<evidence type="ECO:0000313" key="2">
    <source>
        <dbReference type="Proteomes" id="UP000722050"/>
    </source>
</evidence>
<accession>A0A930H9Q1</accession>
<dbReference type="EMBL" id="JABZQH010000221">
    <property type="protein sequence ID" value="MBF1352640.1"/>
    <property type="molecule type" value="Genomic_DNA"/>
</dbReference>